<dbReference type="EMBL" id="CAJOBH010077000">
    <property type="protein sequence ID" value="CAF4499225.1"/>
    <property type="molecule type" value="Genomic_DNA"/>
</dbReference>
<reference evidence="3" key="1">
    <citation type="submission" date="2021-02" db="EMBL/GenBank/DDBJ databases">
        <authorList>
            <person name="Nowell W R."/>
        </authorList>
    </citation>
    <scope>NUCLEOTIDE SEQUENCE</scope>
</reference>
<evidence type="ECO:0000313" key="5">
    <source>
        <dbReference type="Proteomes" id="UP000681720"/>
    </source>
</evidence>
<dbReference type="EMBL" id="CAJOBH010235841">
    <property type="protein sequence ID" value="CAF5090168.1"/>
    <property type="molecule type" value="Genomic_DNA"/>
</dbReference>
<dbReference type="Proteomes" id="UP000681720">
    <property type="component" value="Unassembled WGS sequence"/>
</dbReference>
<gene>
    <name evidence="1" type="ORF">BYL167_LOCUS35931</name>
    <name evidence="4" type="ORF">BYL167_LOCUS63051</name>
    <name evidence="2" type="ORF">GIL414_LOCUS44668</name>
    <name evidence="3" type="ORF">GIL414_LOCUS48482</name>
</gene>
<feature type="non-terminal residue" evidence="3">
    <location>
        <position position="56"/>
    </location>
</feature>
<name>A0A8S3BKU5_9BILA</name>
<evidence type="ECO:0000313" key="3">
    <source>
        <dbReference type="EMBL" id="CAF4831594.1"/>
    </source>
</evidence>
<proteinExistence type="predicted"/>
<evidence type="ECO:0000313" key="4">
    <source>
        <dbReference type="EMBL" id="CAF5090168.1"/>
    </source>
</evidence>
<accession>A0A8S3BKU5</accession>
<dbReference type="EMBL" id="CAJOBJ010135417">
    <property type="protein sequence ID" value="CAF4739831.1"/>
    <property type="molecule type" value="Genomic_DNA"/>
</dbReference>
<dbReference type="EMBL" id="CAJOBJ010157284">
    <property type="protein sequence ID" value="CAF4831594.1"/>
    <property type="molecule type" value="Genomic_DNA"/>
</dbReference>
<comment type="caution">
    <text evidence="3">The sequence shown here is derived from an EMBL/GenBank/DDBJ whole genome shotgun (WGS) entry which is preliminary data.</text>
</comment>
<evidence type="ECO:0000313" key="2">
    <source>
        <dbReference type="EMBL" id="CAF4739831.1"/>
    </source>
</evidence>
<organism evidence="3 5">
    <name type="scientific">Rotaria magnacalcarata</name>
    <dbReference type="NCBI Taxonomy" id="392030"/>
    <lineage>
        <taxon>Eukaryota</taxon>
        <taxon>Metazoa</taxon>
        <taxon>Spiralia</taxon>
        <taxon>Gnathifera</taxon>
        <taxon>Rotifera</taxon>
        <taxon>Eurotatoria</taxon>
        <taxon>Bdelloidea</taxon>
        <taxon>Philodinida</taxon>
        <taxon>Philodinidae</taxon>
        <taxon>Rotaria</taxon>
    </lineage>
</organism>
<protein>
    <submittedName>
        <fullName evidence="3">Uncharacterized protein</fullName>
    </submittedName>
</protein>
<evidence type="ECO:0000313" key="1">
    <source>
        <dbReference type="EMBL" id="CAF4499225.1"/>
    </source>
</evidence>
<dbReference type="Proteomes" id="UP000681967">
    <property type="component" value="Unassembled WGS sequence"/>
</dbReference>
<dbReference type="AlphaFoldDB" id="A0A8S3BKU5"/>
<feature type="non-terminal residue" evidence="3">
    <location>
        <position position="1"/>
    </location>
</feature>
<sequence>NMPSTTNENLSNTKNIAPASFNLVGETTTSLSSLPSTLSISPRDRCRRCQQLVYVT</sequence>